<dbReference type="AlphaFoldDB" id="A0A2T5K8R6"/>
<sequence length="294" mass="30241">MERVRRLATAGVTVTLALGAGHYMEASAQRARDDLRPTHVIPVSAEIPAAETAQTAESPAPKLPQGSPTAGSDTEAACLTGLTLAAEPAAMLALTITAPCRADERVVLRHGGLAVTGRLSSAGHLSTHLPALDTQGRVAVLFADGSQAEAAQPIPEAAAVHRFGVQWLGAHGIEVHAFNGPVQHGGPGHVSAVDPGRTSGRGGFLSLLGEAEVPLPMLAEIYTFPIADPRATVQLEAEVRASTCGRALLAEVVESVGGRTSVTELTLDMPACDGVGGHIVLKNLPRDLNMAASR</sequence>
<evidence type="ECO:0008006" key="4">
    <source>
        <dbReference type="Google" id="ProtNLM"/>
    </source>
</evidence>
<dbReference type="Proteomes" id="UP000244060">
    <property type="component" value="Unassembled WGS sequence"/>
</dbReference>
<comment type="caution">
    <text evidence="2">The sequence shown here is derived from an EMBL/GenBank/DDBJ whole genome shotgun (WGS) entry which is preliminary data.</text>
</comment>
<dbReference type="RefSeq" id="WP_146172295.1">
    <property type="nucleotide sequence ID" value="NZ_CP090021.1"/>
</dbReference>
<dbReference type="OrthoDB" id="7956241at2"/>
<evidence type="ECO:0000313" key="2">
    <source>
        <dbReference type="EMBL" id="PTR18732.1"/>
    </source>
</evidence>
<proteinExistence type="predicted"/>
<evidence type="ECO:0000313" key="3">
    <source>
        <dbReference type="Proteomes" id="UP000244060"/>
    </source>
</evidence>
<accession>A0A2T5K8R6</accession>
<keyword evidence="3" id="KW-1185">Reference proteome</keyword>
<name>A0A2T5K8R6_9RHOB</name>
<gene>
    <name evidence="2" type="ORF">C8J28_107156</name>
</gene>
<organism evidence="2 3">
    <name type="scientific">Cereibacter azotoformans</name>
    <dbReference type="NCBI Taxonomy" id="43057"/>
    <lineage>
        <taxon>Bacteria</taxon>
        <taxon>Pseudomonadati</taxon>
        <taxon>Pseudomonadota</taxon>
        <taxon>Alphaproteobacteria</taxon>
        <taxon>Rhodobacterales</taxon>
        <taxon>Paracoccaceae</taxon>
        <taxon>Cereibacter</taxon>
    </lineage>
</organism>
<evidence type="ECO:0000256" key="1">
    <source>
        <dbReference type="SAM" id="MobiDB-lite"/>
    </source>
</evidence>
<feature type="region of interest" description="Disordered" evidence="1">
    <location>
        <begin position="51"/>
        <end position="74"/>
    </location>
</feature>
<dbReference type="EMBL" id="QAOT01000007">
    <property type="protein sequence ID" value="PTR18732.1"/>
    <property type="molecule type" value="Genomic_DNA"/>
</dbReference>
<protein>
    <recommendedName>
        <fullName evidence="4">Translocase</fullName>
    </recommendedName>
</protein>
<reference evidence="2 3" key="1">
    <citation type="submission" date="2018-04" db="EMBL/GenBank/DDBJ databases">
        <title>Genomic Encyclopedia of Type Strains, Phase III (KMG-III): the genomes of soil and plant-associated and newly described type strains.</title>
        <authorList>
            <person name="Whitman W."/>
        </authorList>
    </citation>
    <scope>NUCLEOTIDE SEQUENCE [LARGE SCALE GENOMIC DNA]</scope>
    <source>
        <strain evidence="2 3">KA25</strain>
    </source>
</reference>